<dbReference type="Proteomes" id="UP000689967">
    <property type="component" value="Unassembled WGS sequence"/>
</dbReference>
<dbReference type="PROSITE" id="PS50977">
    <property type="entry name" value="HTH_TETR_2"/>
    <property type="match status" value="1"/>
</dbReference>
<dbReference type="InterPro" id="IPR001647">
    <property type="entry name" value="HTH_TetR"/>
</dbReference>
<accession>A0ABS6HFN5</accession>
<protein>
    <submittedName>
        <fullName evidence="4">TetR/AcrR family transcriptional regulator</fullName>
    </submittedName>
</protein>
<evidence type="ECO:0000313" key="4">
    <source>
        <dbReference type="EMBL" id="MBU8546100.1"/>
    </source>
</evidence>
<comment type="caution">
    <text evidence="4">The sequence shown here is derived from an EMBL/GenBank/DDBJ whole genome shotgun (WGS) entry which is preliminary data.</text>
</comment>
<dbReference type="InterPro" id="IPR050109">
    <property type="entry name" value="HTH-type_TetR-like_transc_reg"/>
</dbReference>
<feature type="domain" description="HTH tetR-type" evidence="3">
    <location>
        <begin position="1"/>
        <end position="59"/>
    </location>
</feature>
<name>A0ABS6HFN5_9PROT</name>
<dbReference type="Pfam" id="PF00440">
    <property type="entry name" value="TetR_N"/>
    <property type="match status" value="1"/>
</dbReference>
<evidence type="ECO:0000259" key="3">
    <source>
        <dbReference type="PROSITE" id="PS50977"/>
    </source>
</evidence>
<gene>
    <name evidence="4" type="ORF">JJQ90_20425</name>
</gene>
<evidence type="ECO:0000256" key="1">
    <source>
        <dbReference type="ARBA" id="ARBA00023125"/>
    </source>
</evidence>
<keyword evidence="1 2" id="KW-0238">DNA-binding</keyword>
<proteinExistence type="predicted"/>
<organism evidence="4 5">
    <name type="scientific">Falsiroseomonas oleicola</name>
    <dbReference type="NCBI Taxonomy" id="2801474"/>
    <lineage>
        <taxon>Bacteria</taxon>
        <taxon>Pseudomonadati</taxon>
        <taxon>Pseudomonadota</taxon>
        <taxon>Alphaproteobacteria</taxon>
        <taxon>Acetobacterales</taxon>
        <taxon>Roseomonadaceae</taxon>
        <taxon>Falsiroseomonas</taxon>
    </lineage>
</organism>
<dbReference type="EMBL" id="JAERQM010000006">
    <property type="protein sequence ID" value="MBU8546100.1"/>
    <property type="molecule type" value="Genomic_DNA"/>
</dbReference>
<keyword evidence="5" id="KW-1185">Reference proteome</keyword>
<feature type="DNA-binding region" description="H-T-H motif" evidence="2">
    <location>
        <begin position="22"/>
        <end position="41"/>
    </location>
</feature>
<evidence type="ECO:0000313" key="5">
    <source>
        <dbReference type="Proteomes" id="UP000689967"/>
    </source>
</evidence>
<reference evidence="4 5" key="1">
    <citation type="submission" date="2021-01" db="EMBL/GenBank/DDBJ databases">
        <title>Roseomonas sp. nov, a bacterium isolated from an oil production mixture in Yumen Oilfield.</title>
        <authorList>
            <person name="Wu D."/>
        </authorList>
    </citation>
    <scope>NUCLEOTIDE SEQUENCE [LARGE SCALE GENOMIC DNA]</scope>
    <source>
        <strain evidence="4 5">ROY-5-3</strain>
    </source>
</reference>
<sequence>MRDRILAAAGEVFANEGLRAGGMDRIAARAGVTKRTIYYHFRSKDDLISAFLAEGDDAGCERLLGWMTSPRTSMRDGMGQIIHRIAQASAEPRWRGCGFLRAAFEFAELPGHPARIMAAAHKRQLEAWMARRIATEGLQDAEGRARSLMLVLDGLIAQLVVHRDIRYAAQALSMVQMVLSPDGAGAALPKAATVTPTAPTMRREVHRPVNCSEPMAAANRMASEDP</sequence>
<dbReference type="PANTHER" id="PTHR30055:SF200">
    <property type="entry name" value="HTH-TYPE TRANSCRIPTIONAL REPRESSOR BDCR"/>
    <property type="match status" value="1"/>
</dbReference>
<evidence type="ECO:0000256" key="2">
    <source>
        <dbReference type="PROSITE-ProRule" id="PRU00335"/>
    </source>
</evidence>
<dbReference type="PANTHER" id="PTHR30055">
    <property type="entry name" value="HTH-TYPE TRANSCRIPTIONAL REGULATOR RUTR"/>
    <property type="match status" value="1"/>
</dbReference>